<name>A0ABC8XDV2_9POAL</name>
<dbReference type="PANTHER" id="PTHR33470:SF29">
    <property type="entry name" value="POLLEN OLE E 1 ALLERGEN AND EXTENSIN FAMILY PROTEIN"/>
    <property type="match status" value="1"/>
</dbReference>
<gene>
    <name evidence="3" type="ORF">URODEC1_LOCUS22436</name>
</gene>
<feature type="signal peptide" evidence="2">
    <location>
        <begin position="1"/>
        <end position="28"/>
    </location>
</feature>
<dbReference type="Pfam" id="PF01190">
    <property type="entry name" value="Pollen_Ole_e_1"/>
    <property type="match status" value="1"/>
</dbReference>
<accession>A0ABC8XDV2</accession>
<dbReference type="AlphaFoldDB" id="A0ABC8XDV2"/>
<proteinExistence type="predicted"/>
<evidence type="ECO:0000313" key="3">
    <source>
        <dbReference type="EMBL" id="CAL4923659.1"/>
    </source>
</evidence>
<organism evidence="3 4">
    <name type="scientific">Urochloa decumbens</name>
    <dbReference type="NCBI Taxonomy" id="240449"/>
    <lineage>
        <taxon>Eukaryota</taxon>
        <taxon>Viridiplantae</taxon>
        <taxon>Streptophyta</taxon>
        <taxon>Embryophyta</taxon>
        <taxon>Tracheophyta</taxon>
        <taxon>Spermatophyta</taxon>
        <taxon>Magnoliopsida</taxon>
        <taxon>Liliopsida</taxon>
        <taxon>Poales</taxon>
        <taxon>Poaceae</taxon>
        <taxon>PACMAD clade</taxon>
        <taxon>Panicoideae</taxon>
        <taxon>Panicodae</taxon>
        <taxon>Paniceae</taxon>
        <taxon>Melinidinae</taxon>
        <taxon>Urochloa</taxon>
    </lineage>
</organism>
<evidence type="ECO:0008006" key="5">
    <source>
        <dbReference type="Google" id="ProtNLM"/>
    </source>
</evidence>
<protein>
    <recommendedName>
        <fullName evidence="5">Pistil-specific extensin-like protein</fullName>
    </recommendedName>
</protein>
<feature type="chain" id="PRO_5044750752" description="Pistil-specific extensin-like protein" evidence="2">
    <location>
        <begin position="29"/>
        <end position="177"/>
    </location>
</feature>
<evidence type="ECO:0000313" key="4">
    <source>
        <dbReference type="Proteomes" id="UP001497457"/>
    </source>
</evidence>
<evidence type="ECO:0000256" key="1">
    <source>
        <dbReference type="ARBA" id="ARBA00022729"/>
    </source>
</evidence>
<dbReference type="Proteomes" id="UP001497457">
    <property type="component" value="Chromosome 14rd"/>
</dbReference>
<evidence type="ECO:0000256" key="2">
    <source>
        <dbReference type="SAM" id="SignalP"/>
    </source>
</evidence>
<sequence>MARIIRSMPALALVAAAVLIFAAGRAAAKVPDYHPSTFTVTGEVKCQDCTKNWNAYAYNARPIPGSVVGITCVDDRGRVVYHGSDATDGQGVFNIEVPSKAANGGDIAASRCLVRLASSGDAGCAVYTDFNGGRSGQKPSQLTHLSPDKATYAVGPYYYTLPRCDVKDDDSACTTSY</sequence>
<reference evidence="4" key="1">
    <citation type="submission" date="2024-06" db="EMBL/GenBank/DDBJ databases">
        <authorList>
            <person name="Ryan C."/>
        </authorList>
    </citation>
    <scope>NUCLEOTIDE SEQUENCE [LARGE SCALE GENOMIC DNA]</scope>
</reference>
<reference evidence="3 4" key="2">
    <citation type="submission" date="2024-10" db="EMBL/GenBank/DDBJ databases">
        <authorList>
            <person name="Ryan C."/>
        </authorList>
    </citation>
    <scope>NUCLEOTIDE SEQUENCE [LARGE SCALE GENOMIC DNA]</scope>
</reference>
<keyword evidence="4" id="KW-1185">Reference proteome</keyword>
<dbReference type="EMBL" id="OZ075124">
    <property type="protein sequence ID" value="CAL4923659.1"/>
    <property type="molecule type" value="Genomic_DNA"/>
</dbReference>
<keyword evidence="1 2" id="KW-0732">Signal</keyword>
<dbReference type="PANTHER" id="PTHR33470">
    <property type="entry name" value="OS01G0164075 PROTEIN"/>
    <property type="match status" value="1"/>
</dbReference>